<dbReference type="InterPro" id="IPR029052">
    <property type="entry name" value="Metallo-depent_PP-like"/>
</dbReference>
<proteinExistence type="predicted"/>
<name>A0AAE3MMZ9_9FLAO</name>
<dbReference type="InterPro" id="IPR038607">
    <property type="entry name" value="PhoD-like_sf"/>
</dbReference>
<feature type="domain" description="PhoD-like phosphatase metallophosphatase" evidence="1">
    <location>
        <begin position="79"/>
        <end position="267"/>
    </location>
</feature>
<dbReference type="Pfam" id="PF09423">
    <property type="entry name" value="PhoD"/>
    <property type="match status" value="1"/>
</dbReference>
<comment type="caution">
    <text evidence="2">The sequence shown here is derived from an EMBL/GenBank/DDBJ whole genome shotgun (WGS) entry which is preliminary data.</text>
</comment>
<evidence type="ECO:0000313" key="2">
    <source>
        <dbReference type="EMBL" id="MCX2720423.1"/>
    </source>
</evidence>
<dbReference type="RefSeq" id="WP_266014532.1">
    <property type="nucleotide sequence ID" value="NZ_JAPFQP010000004.1"/>
</dbReference>
<organism evidence="2 3">
    <name type="scientific">Lentiprolixibacter aurantiacus</name>
    <dbReference type="NCBI Taxonomy" id="2993939"/>
    <lineage>
        <taxon>Bacteria</taxon>
        <taxon>Pseudomonadati</taxon>
        <taxon>Bacteroidota</taxon>
        <taxon>Flavobacteriia</taxon>
        <taxon>Flavobacteriales</taxon>
        <taxon>Flavobacteriaceae</taxon>
        <taxon>Lentiprolixibacter</taxon>
    </lineage>
</organism>
<dbReference type="InterPro" id="IPR018946">
    <property type="entry name" value="PhoD-like_MPP"/>
</dbReference>
<dbReference type="CDD" id="cd07389">
    <property type="entry name" value="MPP_PhoD"/>
    <property type="match status" value="1"/>
</dbReference>
<dbReference type="PROSITE" id="PS51257">
    <property type="entry name" value="PROKAR_LIPOPROTEIN"/>
    <property type="match status" value="1"/>
</dbReference>
<evidence type="ECO:0000259" key="1">
    <source>
        <dbReference type="Pfam" id="PF09423"/>
    </source>
</evidence>
<dbReference type="EMBL" id="JAPFQP010000004">
    <property type="protein sequence ID" value="MCX2720423.1"/>
    <property type="molecule type" value="Genomic_DNA"/>
</dbReference>
<evidence type="ECO:0000313" key="3">
    <source>
        <dbReference type="Proteomes" id="UP001207116"/>
    </source>
</evidence>
<dbReference type="SUPFAM" id="SSF56300">
    <property type="entry name" value="Metallo-dependent phosphatases"/>
    <property type="match status" value="1"/>
</dbReference>
<protein>
    <submittedName>
        <fullName evidence="2">Alkaline phosphatase D family protein</fullName>
    </submittedName>
</protein>
<reference evidence="2" key="1">
    <citation type="submission" date="2022-11" db="EMBL/GenBank/DDBJ databases">
        <title>The characterization of three novel Bacteroidetes species and genomic analysis of their roles in tidal elemental geochemical cycles.</title>
        <authorList>
            <person name="Ma K.-J."/>
        </authorList>
    </citation>
    <scope>NUCLEOTIDE SEQUENCE</scope>
    <source>
        <strain evidence="2">M415</strain>
    </source>
</reference>
<dbReference type="PANTHER" id="PTHR33987:SF1">
    <property type="entry name" value="CALCINEURIN-LIKE METALLO-PHOSPHOESTERASE SUPERFAMILY PROTEIN"/>
    <property type="match status" value="1"/>
</dbReference>
<keyword evidence="3" id="KW-1185">Reference proteome</keyword>
<sequence>MRYYLIILLLSVFVISCKTTVGPSGAIEPKKELNIAFGSCNKHDLDNLLWDDILDLEPDLWIWGGDNIYADTDNMQLLREMYEAQNKVPVYNRLRKKVKMLGTWDDHDYGLNDGGVEFEAKAESQQVFLDFLNVSRDDPRRTREGVYHSFDYKGRGGSVRILVLDTRYFRSPLIKDTITQKRYTPDLSGRGTILGEQQWKWLEEQLQTSKADFNLIVSSIQFLSGEHGFECWANFPNEVSRMEQLISGSGAKGVIFLSGDRHISEFSRKDVPGLSYPLVDFTSSGLTHAYRGFTGEPNAYRVGEVVSTESFGWLRLNLETGEVHMQMRGDGGQILQDLKQQY</sequence>
<dbReference type="Proteomes" id="UP001207116">
    <property type="component" value="Unassembled WGS sequence"/>
</dbReference>
<gene>
    <name evidence="2" type="ORF">OO016_12480</name>
</gene>
<dbReference type="Gene3D" id="3.60.21.70">
    <property type="entry name" value="PhoD-like phosphatase"/>
    <property type="match status" value="1"/>
</dbReference>
<accession>A0AAE3MMZ9</accession>
<dbReference type="PANTHER" id="PTHR33987">
    <property type="entry name" value="CALCINEURIN-LIKE METALLO-PHOSPHOESTERASE SUPERFAMILY PROTEIN"/>
    <property type="match status" value="1"/>
</dbReference>
<dbReference type="AlphaFoldDB" id="A0AAE3MMZ9"/>